<comment type="caution">
    <text evidence="1">The sequence shown here is derived from an EMBL/GenBank/DDBJ whole genome shotgun (WGS) entry which is preliminary data.</text>
</comment>
<dbReference type="EMBL" id="WITC01000096">
    <property type="protein sequence ID" value="MQX17452.1"/>
    <property type="molecule type" value="Genomic_DNA"/>
</dbReference>
<name>A0A6N7LI37_SINTE</name>
<protein>
    <submittedName>
        <fullName evidence="1">Uncharacterized protein</fullName>
    </submittedName>
</protein>
<accession>A0A6N7LI37</accession>
<dbReference type="AlphaFoldDB" id="A0A6N7LI37"/>
<evidence type="ECO:0000313" key="2">
    <source>
        <dbReference type="Proteomes" id="UP000439983"/>
    </source>
</evidence>
<gene>
    <name evidence="1" type="ORF">GHK62_22640</name>
</gene>
<sequence>MSAQRIGSDDLQDMLKASVNMALDTGTATGADGECDDAAKAIAYSTDDASISGPSSLALRQVLRSYTRACGFRRIRRELEELRIYLGRLFSDICCKIAGNGGPESRLAAAAGLSRYVARRLGGKCR</sequence>
<proteinExistence type="predicted"/>
<organism evidence="1 2">
    <name type="scientific">Sinorhizobium terangae</name>
    <dbReference type="NCBI Taxonomy" id="110322"/>
    <lineage>
        <taxon>Bacteria</taxon>
        <taxon>Pseudomonadati</taxon>
        <taxon>Pseudomonadota</taxon>
        <taxon>Alphaproteobacteria</taxon>
        <taxon>Hyphomicrobiales</taxon>
        <taxon>Rhizobiaceae</taxon>
        <taxon>Sinorhizobium/Ensifer group</taxon>
        <taxon>Sinorhizobium</taxon>
    </lineage>
</organism>
<reference evidence="1 2" key="1">
    <citation type="journal article" date="2013" name="Genome Biol.">
        <title>Comparative genomics of the core and accessory genomes of 48 Sinorhizobium strains comprising five genospecies.</title>
        <authorList>
            <person name="Sugawara M."/>
            <person name="Epstein B."/>
            <person name="Badgley B.D."/>
            <person name="Unno T."/>
            <person name="Xu L."/>
            <person name="Reese J."/>
            <person name="Gyaneshwar P."/>
            <person name="Denny R."/>
            <person name="Mudge J."/>
            <person name="Bharti A.K."/>
            <person name="Farmer A.D."/>
            <person name="May G.D."/>
            <person name="Woodward J.E."/>
            <person name="Medigue C."/>
            <person name="Vallenet D."/>
            <person name="Lajus A."/>
            <person name="Rouy Z."/>
            <person name="Martinez-Vaz B."/>
            <person name="Tiffin P."/>
            <person name="Young N.D."/>
            <person name="Sadowsky M.J."/>
        </authorList>
    </citation>
    <scope>NUCLEOTIDE SEQUENCE [LARGE SCALE GENOMIC DNA]</scope>
    <source>
        <strain evidence="1 2">USDA4894</strain>
    </source>
</reference>
<dbReference type="Proteomes" id="UP000439983">
    <property type="component" value="Unassembled WGS sequence"/>
</dbReference>
<evidence type="ECO:0000313" key="1">
    <source>
        <dbReference type="EMBL" id="MQX17452.1"/>
    </source>
</evidence>
<dbReference type="RefSeq" id="WP_153441324.1">
    <property type="nucleotide sequence ID" value="NZ_JACIGA010000021.1"/>
</dbReference>
<keyword evidence="2" id="KW-1185">Reference proteome</keyword>